<evidence type="ECO:0000259" key="6">
    <source>
        <dbReference type="Pfam" id="PF00155"/>
    </source>
</evidence>
<evidence type="ECO:0000313" key="8">
    <source>
        <dbReference type="Proteomes" id="UP000799118"/>
    </source>
</evidence>
<dbReference type="Pfam" id="PF00155">
    <property type="entry name" value="Aminotran_1_2"/>
    <property type="match status" value="1"/>
</dbReference>
<keyword evidence="3" id="KW-0032">Aminotransferase</keyword>
<gene>
    <name evidence="7" type="ORF">BT96DRAFT_1056370</name>
</gene>
<dbReference type="InterPro" id="IPR050859">
    <property type="entry name" value="Class-I_PLP-dep_aminotransf"/>
</dbReference>
<dbReference type="InterPro" id="IPR015421">
    <property type="entry name" value="PyrdxlP-dep_Trfase_major"/>
</dbReference>
<accession>A0A6A4I2Z9</accession>
<comment type="similarity">
    <text evidence="2">Belongs to the class-I pyridoxal-phosphate-dependent aminotransferase family.</text>
</comment>
<dbReference type="SUPFAM" id="SSF53383">
    <property type="entry name" value="PLP-dependent transferases"/>
    <property type="match status" value="1"/>
</dbReference>
<dbReference type="PANTHER" id="PTHR42790">
    <property type="entry name" value="AMINOTRANSFERASE"/>
    <property type="match status" value="1"/>
</dbReference>
<dbReference type="GO" id="GO:1901605">
    <property type="term" value="P:alpha-amino acid metabolic process"/>
    <property type="evidence" value="ECO:0007669"/>
    <property type="project" value="TreeGrafter"/>
</dbReference>
<dbReference type="GO" id="GO:0008483">
    <property type="term" value="F:transaminase activity"/>
    <property type="evidence" value="ECO:0007669"/>
    <property type="project" value="UniProtKB-KW"/>
</dbReference>
<keyword evidence="4 7" id="KW-0808">Transferase</keyword>
<keyword evidence="8" id="KW-1185">Reference proteome</keyword>
<evidence type="ECO:0000256" key="1">
    <source>
        <dbReference type="ARBA" id="ARBA00001933"/>
    </source>
</evidence>
<feature type="domain" description="Aminotransferase class I/classII large" evidence="6">
    <location>
        <begin position="127"/>
        <end position="335"/>
    </location>
</feature>
<evidence type="ECO:0000256" key="3">
    <source>
        <dbReference type="ARBA" id="ARBA00022576"/>
    </source>
</evidence>
<dbReference type="PANTHER" id="PTHR42790:SF19">
    <property type="entry name" value="KYNURENINE_ALPHA-AMINOADIPATE AMINOTRANSFERASE, MITOCHONDRIAL"/>
    <property type="match status" value="1"/>
</dbReference>
<dbReference type="OrthoDB" id="3027431at2759"/>
<keyword evidence="5" id="KW-0663">Pyridoxal phosphate</keyword>
<evidence type="ECO:0000256" key="5">
    <source>
        <dbReference type="ARBA" id="ARBA00022898"/>
    </source>
</evidence>
<dbReference type="CDD" id="cd00609">
    <property type="entry name" value="AAT_like"/>
    <property type="match status" value="1"/>
</dbReference>
<evidence type="ECO:0000256" key="4">
    <source>
        <dbReference type="ARBA" id="ARBA00022679"/>
    </source>
</evidence>
<proteinExistence type="inferred from homology"/>
<evidence type="ECO:0000256" key="2">
    <source>
        <dbReference type="ARBA" id="ARBA00007441"/>
    </source>
</evidence>
<dbReference type="InterPro" id="IPR015424">
    <property type="entry name" value="PyrdxlP-dep_Trfase"/>
</dbReference>
<reference evidence="7" key="1">
    <citation type="journal article" date="2019" name="Environ. Microbiol.">
        <title>Fungal ecological strategies reflected in gene transcription - a case study of two litter decomposers.</title>
        <authorList>
            <person name="Barbi F."/>
            <person name="Kohler A."/>
            <person name="Barry K."/>
            <person name="Baskaran P."/>
            <person name="Daum C."/>
            <person name="Fauchery L."/>
            <person name="Ihrmark K."/>
            <person name="Kuo A."/>
            <person name="LaButti K."/>
            <person name="Lipzen A."/>
            <person name="Morin E."/>
            <person name="Grigoriev I.V."/>
            <person name="Henrissat B."/>
            <person name="Lindahl B."/>
            <person name="Martin F."/>
        </authorList>
    </citation>
    <scope>NUCLEOTIDE SEQUENCE</scope>
    <source>
        <strain evidence="7">JB14</strain>
    </source>
</reference>
<dbReference type="AlphaFoldDB" id="A0A6A4I2Z9"/>
<dbReference type="Proteomes" id="UP000799118">
    <property type="component" value="Unassembled WGS sequence"/>
</dbReference>
<name>A0A6A4I2Z9_9AGAR</name>
<protein>
    <submittedName>
        <fullName evidence="7">PLP-dependent transferase</fullName>
    </submittedName>
</protein>
<dbReference type="InterPro" id="IPR004839">
    <property type="entry name" value="Aminotransferase_I/II_large"/>
</dbReference>
<sequence>MENLKVKALPASFYNDFLSDQAKEWVFSPIRVLLPLEKTPGILSVLSGCPHSSTFPFTSLSFTAKDPTTETSETTITIPQNQLAPGLQYSDTAGLPDLLRWTTGLQERVHGRKHGLNGLGEGVEGWRVSMGSGSQDLIYKAAATMVSPGDSVLVESPVYAGVIPIFKHLHCKQIEVPTDANGIRSESLREILKNWPRGKKKPKVLYTVPYGCNPTGMTVTLERRKEVLQLAREYNFIILEDDPYYYLYYGQATRAPSYFALEATEPFSSADGSKTITEVGRVLRFDSFSKILSAGLRIGFATGPEALLSRIELLTATSNLQVSSLTQMITFHLLQSWGYDNFLLHTRKVSEFYGEKKDVFERALERWLGSGTNEEVANEGRLAEWNSPASGMFF</sequence>
<dbReference type="Gene3D" id="3.40.640.10">
    <property type="entry name" value="Type I PLP-dependent aspartate aminotransferase-like (Major domain)"/>
    <property type="match status" value="1"/>
</dbReference>
<comment type="cofactor">
    <cofactor evidence="1">
        <name>pyridoxal 5'-phosphate</name>
        <dbReference type="ChEBI" id="CHEBI:597326"/>
    </cofactor>
</comment>
<dbReference type="EMBL" id="ML769403">
    <property type="protein sequence ID" value="KAE9406202.1"/>
    <property type="molecule type" value="Genomic_DNA"/>
</dbReference>
<organism evidence="7 8">
    <name type="scientific">Gymnopus androsaceus JB14</name>
    <dbReference type="NCBI Taxonomy" id="1447944"/>
    <lineage>
        <taxon>Eukaryota</taxon>
        <taxon>Fungi</taxon>
        <taxon>Dikarya</taxon>
        <taxon>Basidiomycota</taxon>
        <taxon>Agaricomycotina</taxon>
        <taxon>Agaricomycetes</taxon>
        <taxon>Agaricomycetidae</taxon>
        <taxon>Agaricales</taxon>
        <taxon>Marasmiineae</taxon>
        <taxon>Omphalotaceae</taxon>
        <taxon>Gymnopus</taxon>
    </lineage>
</organism>
<dbReference type="GO" id="GO:0030170">
    <property type="term" value="F:pyridoxal phosphate binding"/>
    <property type="evidence" value="ECO:0007669"/>
    <property type="project" value="InterPro"/>
</dbReference>
<evidence type="ECO:0000313" key="7">
    <source>
        <dbReference type="EMBL" id="KAE9406202.1"/>
    </source>
</evidence>